<dbReference type="PANTHER" id="PTHR15827">
    <property type="entry name" value="CYCLIN-DEPENDENT KINASE 2-INTERACTING PROTEIN"/>
    <property type="match status" value="1"/>
</dbReference>
<dbReference type="OrthoDB" id="17066at2759"/>
<dbReference type="PRINTS" id="PR02040">
    <property type="entry name" value="CDK2IP"/>
</dbReference>
<evidence type="ECO:0000313" key="1">
    <source>
        <dbReference type="EMBL" id="ESO83523.1"/>
    </source>
</evidence>
<dbReference type="RefSeq" id="XP_009065779.1">
    <property type="nucleotide sequence ID" value="XM_009067531.1"/>
</dbReference>
<accession>V3YZC4</accession>
<sequence length="206" mass="23464">MSSPIKQGKEFMFSPVKSPVAELPKGNLTGKPRKLKDGAADVHNAILTWKQLNIQGTSLFNQIANIKLEKVFDESKESDDLPASLEPLCEQLLLLYQTMKKAVMKIKKIIIMINGIIDLSDYQHGESHSEIFFKTWTLHDFVECISELHGMYQEELKLKKCLIENVAHASNRKMLMFYSASWIHQPYITSKAELLLDSLLLETGLK</sequence>
<evidence type="ECO:0008006" key="3">
    <source>
        <dbReference type="Google" id="ProtNLM"/>
    </source>
</evidence>
<keyword evidence="2" id="KW-1185">Reference proteome</keyword>
<organism evidence="1 2">
    <name type="scientific">Lottia gigantea</name>
    <name type="common">Giant owl limpet</name>
    <dbReference type="NCBI Taxonomy" id="225164"/>
    <lineage>
        <taxon>Eukaryota</taxon>
        <taxon>Metazoa</taxon>
        <taxon>Spiralia</taxon>
        <taxon>Lophotrochozoa</taxon>
        <taxon>Mollusca</taxon>
        <taxon>Gastropoda</taxon>
        <taxon>Patellogastropoda</taxon>
        <taxon>Lottioidea</taxon>
        <taxon>Lottiidae</taxon>
        <taxon>Lottia</taxon>
    </lineage>
</organism>
<dbReference type="STRING" id="225164.V3YZC4"/>
<protein>
    <recommendedName>
        <fullName evidence="3">Cyclin-dependent kinase 2-interacting protein</fullName>
    </recommendedName>
</protein>
<evidence type="ECO:0000313" key="2">
    <source>
        <dbReference type="Proteomes" id="UP000030746"/>
    </source>
</evidence>
<name>V3YZC4_LOTGI</name>
<dbReference type="Proteomes" id="UP000030746">
    <property type="component" value="Unassembled WGS sequence"/>
</dbReference>
<dbReference type="PANTHER" id="PTHR15827:SF2">
    <property type="entry name" value="CYCLIN-DEPENDENT KINASE 2-INTERACTING PROTEIN"/>
    <property type="match status" value="1"/>
</dbReference>
<dbReference type="CTD" id="20245753"/>
<gene>
    <name evidence="1" type="ORF">LOTGIDRAFT_204781</name>
</gene>
<proteinExistence type="predicted"/>
<dbReference type="EMBL" id="KB203660">
    <property type="protein sequence ID" value="ESO83523.1"/>
    <property type="molecule type" value="Genomic_DNA"/>
</dbReference>
<feature type="non-terminal residue" evidence="1">
    <location>
        <position position="1"/>
    </location>
</feature>
<dbReference type="HOGENOM" id="CLU_077982_0_0_1"/>
<reference evidence="1 2" key="1">
    <citation type="journal article" date="2013" name="Nature">
        <title>Insights into bilaterian evolution from three spiralian genomes.</title>
        <authorList>
            <person name="Simakov O."/>
            <person name="Marletaz F."/>
            <person name="Cho S.J."/>
            <person name="Edsinger-Gonzales E."/>
            <person name="Havlak P."/>
            <person name="Hellsten U."/>
            <person name="Kuo D.H."/>
            <person name="Larsson T."/>
            <person name="Lv J."/>
            <person name="Arendt D."/>
            <person name="Savage R."/>
            <person name="Osoegawa K."/>
            <person name="de Jong P."/>
            <person name="Grimwood J."/>
            <person name="Chapman J.A."/>
            <person name="Shapiro H."/>
            <person name="Aerts A."/>
            <person name="Otillar R.P."/>
            <person name="Terry A.Y."/>
            <person name="Boore J.L."/>
            <person name="Grigoriev I.V."/>
            <person name="Lindberg D.R."/>
            <person name="Seaver E.C."/>
            <person name="Weisblat D.A."/>
            <person name="Putnam N.H."/>
            <person name="Rokhsar D.S."/>
        </authorList>
    </citation>
    <scope>NUCLEOTIDE SEQUENCE [LARGE SCALE GENOMIC DNA]</scope>
</reference>
<dbReference type="GeneID" id="20245753"/>
<dbReference type="AlphaFoldDB" id="V3YZC4"/>
<dbReference type="InterPro" id="IPR023250">
    <property type="entry name" value="Cyclin-dep_Kinase_2_interact"/>
</dbReference>
<dbReference type="OMA" id="HQPYVET"/>
<dbReference type="KEGG" id="lgi:LOTGIDRAFT_204781"/>